<keyword evidence="2" id="KW-0812">Transmembrane</keyword>
<feature type="compositionally biased region" description="Low complexity" evidence="1">
    <location>
        <begin position="46"/>
        <end position="58"/>
    </location>
</feature>
<feature type="region of interest" description="Disordered" evidence="1">
    <location>
        <begin position="46"/>
        <end position="116"/>
    </location>
</feature>
<dbReference type="AlphaFoldDB" id="A0A9N9RX80"/>
<feature type="chain" id="PRO_5040298966" evidence="3">
    <location>
        <begin position="28"/>
        <end position="280"/>
    </location>
</feature>
<protein>
    <submittedName>
        <fullName evidence="4">Uncharacterized protein</fullName>
    </submittedName>
</protein>
<dbReference type="Proteomes" id="UP001153620">
    <property type="component" value="Chromosome 2"/>
</dbReference>
<keyword evidence="3" id="KW-0732">Signal</keyword>
<feature type="transmembrane region" description="Helical" evidence="2">
    <location>
        <begin position="249"/>
        <end position="271"/>
    </location>
</feature>
<reference evidence="4" key="1">
    <citation type="submission" date="2022-01" db="EMBL/GenBank/DDBJ databases">
        <authorList>
            <person name="King R."/>
        </authorList>
    </citation>
    <scope>NUCLEOTIDE SEQUENCE</scope>
</reference>
<feature type="signal peptide" evidence="3">
    <location>
        <begin position="1"/>
        <end position="27"/>
    </location>
</feature>
<sequence length="280" mass="31582">MHKNTHLLIMPPLFFLNFSLEMHQAIAEISSNNKNLYSLHIPRASLNSSSSSGASSISRSREFSPNLIHQKRHGRHTDDIGKAEIESEWDEQSNANTFSEEDGKKPSARQKGSQKYFVHKVRKANLTATQSSSSSSSASNQSNHSVNSLLLSVKNLENFNSLSTDNVVNSNKIYNTSDNLYRKQMLENIKNILAIDSAESKNNKKKKEPDQISTSSTATNTNFTVITFNGFDKTENKKSRAICRRRHQVTILIICMTFLLFIGISSAVCMLEMRYQKMPR</sequence>
<name>A0A9N9RX80_9DIPT</name>
<organism evidence="4 5">
    <name type="scientific">Chironomus riparius</name>
    <dbReference type="NCBI Taxonomy" id="315576"/>
    <lineage>
        <taxon>Eukaryota</taxon>
        <taxon>Metazoa</taxon>
        <taxon>Ecdysozoa</taxon>
        <taxon>Arthropoda</taxon>
        <taxon>Hexapoda</taxon>
        <taxon>Insecta</taxon>
        <taxon>Pterygota</taxon>
        <taxon>Neoptera</taxon>
        <taxon>Endopterygota</taxon>
        <taxon>Diptera</taxon>
        <taxon>Nematocera</taxon>
        <taxon>Chironomoidea</taxon>
        <taxon>Chironomidae</taxon>
        <taxon>Chironominae</taxon>
        <taxon>Chironomus</taxon>
    </lineage>
</organism>
<evidence type="ECO:0000313" key="5">
    <source>
        <dbReference type="Proteomes" id="UP001153620"/>
    </source>
</evidence>
<gene>
    <name evidence="4" type="ORF">CHIRRI_LOCUS7120</name>
</gene>
<proteinExistence type="predicted"/>
<evidence type="ECO:0000256" key="1">
    <source>
        <dbReference type="SAM" id="MobiDB-lite"/>
    </source>
</evidence>
<accession>A0A9N9RX80</accession>
<evidence type="ECO:0000256" key="3">
    <source>
        <dbReference type="SAM" id="SignalP"/>
    </source>
</evidence>
<evidence type="ECO:0000313" key="4">
    <source>
        <dbReference type="EMBL" id="CAG9804228.1"/>
    </source>
</evidence>
<keyword evidence="2" id="KW-0472">Membrane</keyword>
<keyword evidence="2" id="KW-1133">Transmembrane helix</keyword>
<dbReference type="OrthoDB" id="7791504at2759"/>
<reference evidence="4" key="2">
    <citation type="submission" date="2022-10" db="EMBL/GenBank/DDBJ databases">
        <authorList>
            <consortium name="ENA_rothamsted_submissions"/>
            <consortium name="culmorum"/>
            <person name="King R."/>
        </authorList>
    </citation>
    <scope>NUCLEOTIDE SEQUENCE</scope>
</reference>
<keyword evidence="5" id="KW-1185">Reference proteome</keyword>
<evidence type="ECO:0000256" key="2">
    <source>
        <dbReference type="SAM" id="Phobius"/>
    </source>
</evidence>
<dbReference type="EMBL" id="OU895878">
    <property type="protein sequence ID" value="CAG9804228.1"/>
    <property type="molecule type" value="Genomic_DNA"/>
</dbReference>
<feature type="compositionally biased region" description="Basic and acidic residues" evidence="1">
    <location>
        <begin position="76"/>
        <end position="85"/>
    </location>
</feature>